<dbReference type="Proteomes" id="UP000017836">
    <property type="component" value="Unassembled WGS sequence"/>
</dbReference>
<dbReference type="PANTHER" id="PTHR46116:SF15">
    <property type="entry name" value="(E3-INDEPENDENT) E2 UBIQUITIN-CONJUGATING ENZYME"/>
    <property type="match status" value="1"/>
</dbReference>
<dbReference type="Gramene" id="ERN08944">
    <property type="protein sequence ID" value="ERN08944"/>
    <property type="gene ID" value="AMTR_s00015p00258340"/>
</dbReference>
<name>W1PMC8_AMBTC</name>
<reference evidence="6" key="1">
    <citation type="journal article" date="2013" name="Science">
        <title>The Amborella genome and the evolution of flowering plants.</title>
        <authorList>
            <consortium name="Amborella Genome Project"/>
        </authorList>
    </citation>
    <scope>NUCLEOTIDE SEQUENCE [LARGE SCALE GENOMIC DNA]</scope>
</reference>
<feature type="domain" description="UBE2O-like tandem tSH3-B" evidence="4">
    <location>
        <begin position="108"/>
        <end position="238"/>
    </location>
</feature>
<dbReference type="Pfam" id="PF23043">
    <property type="entry name" value="SH3-B_UBE2O"/>
    <property type="match status" value="1"/>
</dbReference>
<feature type="domain" description="UBE2O-like SH3-B" evidence="3">
    <location>
        <begin position="354"/>
        <end position="429"/>
    </location>
</feature>
<dbReference type="eggNOG" id="KOG0895">
    <property type="taxonomic scope" value="Eukaryota"/>
</dbReference>
<evidence type="ECO:0000313" key="6">
    <source>
        <dbReference type="Proteomes" id="UP000017836"/>
    </source>
</evidence>
<evidence type="ECO:0000256" key="2">
    <source>
        <dbReference type="ARBA" id="ARBA00022786"/>
    </source>
</evidence>
<dbReference type="GO" id="GO:0061631">
    <property type="term" value="F:ubiquitin conjugating enzyme activity"/>
    <property type="evidence" value="ECO:0000318"/>
    <property type="project" value="GO_Central"/>
</dbReference>
<dbReference type="InterPro" id="IPR057735">
    <property type="entry name" value="UBE2O-like_tSH3-B"/>
</dbReference>
<dbReference type="EMBL" id="KI393208">
    <property type="protein sequence ID" value="ERN08944.1"/>
    <property type="molecule type" value="Genomic_DNA"/>
</dbReference>
<sequence length="550" mass="61379">MVFGDFHYESYSSSSDSEDHNDLESLYSGYAQSILSCLDESIEKIDDFLSFDQGFSHGDIVYYVMDPSGQTGRVVDVNIIVDLETMSGEILKDVNGKELVRVMPFAAGDFVIHGPWLGKVERVVDLVTVLFDDGAKCAITGANPKNLVPIYNNLLEDAQFPYHPGQRVQSMLPSVFKNAKWLCGAWDMNHDEGMVCEVNVDSVYVKWVASIVASYFSSLKPPCLQDPKNLTLLSSFWHDNWQLGDWCNLRSHSSCDYDSTKESIEEKVKSECFLAYNSENDPLVMRQHDSNGGFAFGLKSGSKIGKGPLNGDYDYEQALIIVKRRTKVDVIWQDGKHTAGIDSQNLLRISDISDHEFWPEQFVLEKGTDEDGQDSIDKRAGVVKNVDTEERTARVIWLNPELSNGSCNSNNTFGKEEVVSVYELVEHPDYSYCPGEIVFKLIPYSEALKGSSSIVRANGQNQSLGISKLAKQVIVSSELSECCWQLDKSYLTHIGIVVGIKDGSIEVAWASGDNSKEWCCSLLHPFGSENTVQIGLLHYLRMSPFSNPAY</sequence>
<proteinExistence type="predicted"/>
<accession>W1PMC8</accession>
<dbReference type="STRING" id="13333.W1PMC8"/>
<keyword evidence="6" id="KW-1185">Reference proteome</keyword>
<gene>
    <name evidence="5" type="ORF">AMTR_s00015p00258340</name>
</gene>
<dbReference type="HOGENOM" id="CLU_495546_0_0_1"/>
<keyword evidence="1" id="KW-0808">Transferase</keyword>
<protein>
    <submittedName>
        <fullName evidence="5">Uncharacterized protein</fullName>
    </submittedName>
</protein>
<evidence type="ECO:0000259" key="4">
    <source>
        <dbReference type="Pfam" id="PF23046"/>
    </source>
</evidence>
<dbReference type="OMA" id="WIASAMP"/>
<evidence type="ECO:0000313" key="5">
    <source>
        <dbReference type="EMBL" id="ERN08944.1"/>
    </source>
</evidence>
<dbReference type="Pfam" id="PF23046">
    <property type="entry name" value="tSH3-B_UBE2O"/>
    <property type="match status" value="1"/>
</dbReference>
<evidence type="ECO:0000259" key="3">
    <source>
        <dbReference type="Pfam" id="PF23043"/>
    </source>
</evidence>
<keyword evidence="2" id="KW-0833">Ubl conjugation pathway</keyword>
<organism evidence="5 6">
    <name type="scientific">Amborella trichopoda</name>
    <dbReference type="NCBI Taxonomy" id="13333"/>
    <lineage>
        <taxon>Eukaryota</taxon>
        <taxon>Viridiplantae</taxon>
        <taxon>Streptophyta</taxon>
        <taxon>Embryophyta</taxon>
        <taxon>Tracheophyta</taxon>
        <taxon>Spermatophyta</taxon>
        <taxon>Magnoliopsida</taxon>
        <taxon>Amborellales</taxon>
        <taxon>Amborellaceae</taxon>
        <taxon>Amborella</taxon>
    </lineage>
</organism>
<dbReference type="InterPro" id="IPR057733">
    <property type="entry name" value="UBE2O-like_SH3-B"/>
</dbReference>
<dbReference type="AlphaFoldDB" id="W1PMC8"/>
<evidence type="ECO:0000256" key="1">
    <source>
        <dbReference type="ARBA" id="ARBA00022679"/>
    </source>
</evidence>
<dbReference type="PANTHER" id="PTHR46116">
    <property type="entry name" value="(E3-INDEPENDENT) E2 UBIQUITIN-CONJUGATING ENZYME"/>
    <property type="match status" value="1"/>
</dbReference>